<organism evidence="3 4">
    <name type="scientific">Rhodococcus aetherivorans</name>
    <dbReference type="NCBI Taxonomy" id="191292"/>
    <lineage>
        <taxon>Bacteria</taxon>
        <taxon>Bacillati</taxon>
        <taxon>Actinomycetota</taxon>
        <taxon>Actinomycetes</taxon>
        <taxon>Mycobacteriales</taxon>
        <taxon>Nocardiaceae</taxon>
        <taxon>Rhodococcus</taxon>
    </lineage>
</organism>
<keyword evidence="2" id="KW-0472">Membrane</keyword>
<feature type="transmembrane region" description="Helical" evidence="2">
    <location>
        <begin position="96"/>
        <end position="119"/>
    </location>
</feature>
<accession>A0AA46SEP4</accession>
<feature type="region of interest" description="Disordered" evidence="1">
    <location>
        <begin position="1"/>
        <end position="23"/>
    </location>
</feature>
<proteinExistence type="predicted"/>
<protein>
    <submittedName>
        <fullName evidence="3">Uncharacterized protein</fullName>
    </submittedName>
</protein>
<dbReference type="GeneID" id="83619759"/>
<dbReference type="RefSeq" id="WP_065922033.1">
    <property type="nucleotide sequence ID" value="NZ_CP106982.1"/>
</dbReference>
<keyword evidence="2" id="KW-0812">Transmembrane</keyword>
<evidence type="ECO:0000313" key="3">
    <source>
        <dbReference type="EMBL" id="UYF95134.1"/>
    </source>
</evidence>
<gene>
    <name evidence="3" type="ORF">OCS65_05040</name>
</gene>
<dbReference type="Proteomes" id="UP001163947">
    <property type="component" value="Chromosome"/>
</dbReference>
<evidence type="ECO:0000313" key="4">
    <source>
        <dbReference type="Proteomes" id="UP001163947"/>
    </source>
</evidence>
<keyword evidence="2" id="KW-1133">Transmembrane helix</keyword>
<evidence type="ECO:0000256" key="2">
    <source>
        <dbReference type="SAM" id="Phobius"/>
    </source>
</evidence>
<evidence type="ECO:0000256" key="1">
    <source>
        <dbReference type="SAM" id="MobiDB-lite"/>
    </source>
</evidence>
<reference evidence="3" key="1">
    <citation type="submission" date="2022-09" db="EMBL/GenBank/DDBJ databases">
        <title>The genome sequence of Rhodococcus aetherivorans N1.</title>
        <authorList>
            <person name="Jiang W."/>
        </authorList>
    </citation>
    <scope>NUCLEOTIDE SEQUENCE</scope>
    <source>
        <strain evidence="3">N1</strain>
    </source>
</reference>
<dbReference type="AlphaFoldDB" id="A0AA46SEP4"/>
<feature type="transmembrane region" description="Helical" evidence="2">
    <location>
        <begin position="57"/>
        <end position="84"/>
    </location>
</feature>
<sequence length="151" mass="15203">MTTPPGEHPATAEAMSTPPAAVPARKGPLAATWNAVSAALGAVMGLAPHVLHHVGLIAGAALVTGAGGNLLFFALGVVFSIPLLRRLFRRFHTWKAPAFALVVFAAMFSLSAFVLGPALTGPSAPNPAPAPGPSSVPTTTVPADHGEHHSG</sequence>
<feature type="region of interest" description="Disordered" evidence="1">
    <location>
        <begin position="124"/>
        <end position="151"/>
    </location>
</feature>
<dbReference type="EMBL" id="CP106982">
    <property type="protein sequence ID" value="UYF95134.1"/>
    <property type="molecule type" value="Genomic_DNA"/>
</dbReference>
<name>A0AA46SEP4_9NOCA</name>
<feature type="compositionally biased region" description="Pro residues" evidence="1">
    <location>
        <begin position="124"/>
        <end position="134"/>
    </location>
</feature>